<evidence type="ECO:0000313" key="2">
    <source>
        <dbReference type="EMBL" id="OPJ55421.1"/>
    </source>
</evidence>
<feature type="domain" description="Metallo-beta-lactamase" evidence="1">
    <location>
        <begin position="13"/>
        <end position="193"/>
    </location>
</feature>
<dbReference type="InterPro" id="IPR001279">
    <property type="entry name" value="Metallo-B-lactamas"/>
</dbReference>
<organism evidence="2 3">
    <name type="scientific">Alkalithermobacter paradoxus</name>
    <dbReference type="NCBI Taxonomy" id="29349"/>
    <lineage>
        <taxon>Bacteria</taxon>
        <taxon>Bacillati</taxon>
        <taxon>Bacillota</taxon>
        <taxon>Clostridia</taxon>
        <taxon>Peptostreptococcales</taxon>
        <taxon>Tepidibacteraceae</taxon>
        <taxon>Alkalithermobacter</taxon>
    </lineage>
</organism>
<keyword evidence="2" id="KW-0378">Hydrolase</keyword>
<dbReference type="InterPro" id="IPR052533">
    <property type="entry name" value="WalJ/YycJ-like"/>
</dbReference>
<dbReference type="OrthoDB" id="9781189at2"/>
<gene>
    <name evidence="2" type="primary">yycJ</name>
    <name evidence="2" type="ORF">CLOTH_14790</name>
</gene>
<dbReference type="EC" id="3.-.-.-" evidence="2"/>
<proteinExistence type="predicted"/>
<dbReference type="Proteomes" id="UP000190140">
    <property type="component" value="Unassembled WGS sequence"/>
</dbReference>
<reference evidence="2 3" key="1">
    <citation type="submission" date="2017-03" db="EMBL/GenBank/DDBJ databases">
        <title>Genome sequence of Clostridium thermoalcaliphilum DSM 7309.</title>
        <authorList>
            <person name="Poehlein A."/>
            <person name="Daniel R."/>
        </authorList>
    </citation>
    <scope>NUCLEOTIDE SEQUENCE [LARGE SCALE GENOMIC DNA]</scope>
    <source>
        <strain evidence="2 3">DSM 7309</strain>
    </source>
</reference>
<dbReference type="GO" id="GO:0016787">
    <property type="term" value="F:hydrolase activity"/>
    <property type="evidence" value="ECO:0007669"/>
    <property type="project" value="UniProtKB-KW"/>
</dbReference>
<keyword evidence="3" id="KW-1185">Reference proteome</keyword>
<dbReference type="SMART" id="SM00849">
    <property type="entry name" value="Lactamase_B"/>
    <property type="match status" value="1"/>
</dbReference>
<dbReference type="PANTHER" id="PTHR47619">
    <property type="entry name" value="METALLO-HYDROLASE YYCJ-RELATED"/>
    <property type="match status" value="1"/>
</dbReference>
<comment type="caution">
    <text evidence="2">The sequence shown here is derived from an EMBL/GenBank/DDBJ whole genome shotgun (WGS) entry which is preliminary data.</text>
</comment>
<protein>
    <submittedName>
        <fullName evidence="2">Putative metallo-hydrolase YycJ</fullName>
        <ecNumber evidence="2">3.-.-.-</ecNumber>
    </submittedName>
</protein>
<sequence>MNFKYISVASGSSGNCHYVGYKNTGVLVDAGLSGKKIKENLEKFDVNLENVSGILITHEHSDHIKGAGILSRKYDIPIYANEKTFQAMKDKIGDVKEKNIVIFKNNTKFSLNDIQITPFSIHHDAVDPVAFSFDDEKTKISIATDLGYICDNIRKNIYNSKLVVLESNHDVEMLKMGPYPYYLKRRVLSKNGHLSNEDAGKFALELVEKGTQKIFLAHLSRENNFPELAFETVKGILKSKNIDIRKHVELKVLDRNEASNLCIV</sequence>
<name>A0A1V4I618_9FIRM</name>
<dbReference type="RefSeq" id="WP_079412644.1">
    <property type="nucleotide sequence ID" value="NZ_MZGW01000005.1"/>
</dbReference>
<dbReference type="Gene3D" id="3.60.15.10">
    <property type="entry name" value="Ribonuclease Z/Hydroxyacylglutathione hydrolase-like"/>
    <property type="match status" value="1"/>
</dbReference>
<dbReference type="InterPro" id="IPR036866">
    <property type="entry name" value="RibonucZ/Hydroxyglut_hydro"/>
</dbReference>
<dbReference type="Pfam" id="PF12706">
    <property type="entry name" value="Lactamase_B_2"/>
    <property type="match status" value="1"/>
</dbReference>
<evidence type="ECO:0000259" key="1">
    <source>
        <dbReference type="SMART" id="SM00849"/>
    </source>
</evidence>
<accession>A0A1V4I618</accession>
<evidence type="ECO:0000313" key="3">
    <source>
        <dbReference type="Proteomes" id="UP000190140"/>
    </source>
</evidence>
<dbReference type="PANTHER" id="PTHR47619:SF1">
    <property type="entry name" value="EXODEOXYRIBONUCLEASE WALJ"/>
    <property type="match status" value="1"/>
</dbReference>
<dbReference type="STRING" id="29349.CLOTH_14790"/>
<dbReference type="EMBL" id="MZGW01000005">
    <property type="protein sequence ID" value="OPJ55421.1"/>
    <property type="molecule type" value="Genomic_DNA"/>
</dbReference>
<dbReference type="SUPFAM" id="SSF56281">
    <property type="entry name" value="Metallo-hydrolase/oxidoreductase"/>
    <property type="match status" value="1"/>
</dbReference>
<dbReference type="AlphaFoldDB" id="A0A1V4I618"/>